<organism evidence="1 2">
    <name type="scientific">Eleutherodactylus coqui</name>
    <name type="common">Puerto Rican coqui</name>
    <dbReference type="NCBI Taxonomy" id="57060"/>
    <lineage>
        <taxon>Eukaryota</taxon>
        <taxon>Metazoa</taxon>
        <taxon>Chordata</taxon>
        <taxon>Craniata</taxon>
        <taxon>Vertebrata</taxon>
        <taxon>Euteleostomi</taxon>
        <taxon>Amphibia</taxon>
        <taxon>Batrachia</taxon>
        <taxon>Anura</taxon>
        <taxon>Neobatrachia</taxon>
        <taxon>Hyloidea</taxon>
        <taxon>Eleutherodactylidae</taxon>
        <taxon>Eleutherodactylinae</taxon>
        <taxon>Eleutherodactylus</taxon>
        <taxon>Eleutherodactylus</taxon>
    </lineage>
</organism>
<keyword evidence="2" id="KW-1185">Reference proteome</keyword>
<accession>A0A8J6JYB0</accession>
<dbReference type="AlphaFoldDB" id="A0A8J6JYB0"/>
<proteinExistence type="predicted"/>
<sequence length="91" mass="10326">MTYVTQIFISNHRDDVALGTLDFFLLVSNLSHDHTALTTLLFHRWVLIPCLCCVSRTFTCLGVSPWWFVQEGLAFCRSACFSCPRLVKVVG</sequence>
<evidence type="ECO:0000313" key="2">
    <source>
        <dbReference type="Proteomes" id="UP000770717"/>
    </source>
</evidence>
<reference evidence="1" key="1">
    <citation type="thesis" date="2020" institute="ProQuest LLC" country="789 East Eisenhower Parkway, Ann Arbor, MI, USA">
        <title>Comparative Genomics and Chromosome Evolution.</title>
        <authorList>
            <person name="Mudd A.B."/>
        </authorList>
    </citation>
    <scope>NUCLEOTIDE SEQUENCE</scope>
    <source>
        <strain evidence="1">HN-11 Male</strain>
        <tissue evidence="1">Kidney and liver</tissue>
    </source>
</reference>
<gene>
    <name evidence="1" type="ORF">GDO78_018284</name>
</gene>
<name>A0A8J6JYB0_ELECQ</name>
<dbReference type="EMBL" id="WNTK01000043">
    <property type="protein sequence ID" value="KAG9472612.1"/>
    <property type="molecule type" value="Genomic_DNA"/>
</dbReference>
<dbReference type="Proteomes" id="UP000770717">
    <property type="component" value="Unassembled WGS sequence"/>
</dbReference>
<protein>
    <submittedName>
        <fullName evidence="1">Uncharacterized protein</fullName>
    </submittedName>
</protein>
<evidence type="ECO:0000313" key="1">
    <source>
        <dbReference type="EMBL" id="KAG9472612.1"/>
    </source>
</evidence>
<comment type="caution">
    <text evidence="1">The sequence shown here is derived from an EMBL/GenBank/DDBJ whole genome shotgun (WGS) entry which is preliminary data.</text>
</comment>